<protein>
    <recommendedName>
        <fullName evidence="3">Ribosomal protein S12</fullName>
    </recommendedName>
</protein>
<organism evidence="1 2">
    <name type="scientific">Popillia japonica</name>
    <name type="common">Japanese beetle</name>
    <dbReference type="NCBI Taxonomy" id="7064"/>
    <lineage>
        <taxon>Eukaryota</taxon>
        <taxon>Metazoa</taxon>
        <taxon>Ecdysozoa</taxon>
        <taxon>Arthropoda</taxon>
        <taxon>Hexapoda</taxon>
        <taxon>Insecta</taxon>
        <taxon>Pterygota</taxon>
        <taxon>Neoptera</taxon>
        <taxon>Endopterygota</taxon>
        <taxon>Coleoptera</taxon>
        <taxon>Polyphaga</taxon>
        <taxon>Scarabaeiformia</taxon>
        <taxon>Scarabaeidae</taxon>
        <taxon>Rutelinae</taxon>
        <taxon>Popillia</taxon>
    </lineage>
</organism>
<evidence type="ECO:0008006" key="3">
    <source>
        <dbReference type="Google" id="ProtNLM"/>
    </source>
</evidence>
<name>A0AAW1HX72_POPJA</name>
<sequence length="120" mass="13410">MNKIKNPCSNKLGTAGRKWLQLFMRRYPDISKRKSQNLNPARAQKRHEKGNRLCLHKVPVALARKGSKPVHNIASEHGQNVTVLSCGNALRQVIPPVILFKGKGGDLSGVKTYRLAVKYL</sequence>
<keyword evidence="2" id="KW-1185">Reference proteome</keyword>
<evidence type="ECO:0000313" key="2">
    <source>
        <dbReference type="Proteomes" id="UP001458880"/>
    </source>
</evidence>
<dbReference type="AlphaFoldDB" id="A0AAW1HX72"/>
<comment type="caution">
    <text evidence="1">The sequence shown here is derived from an EMBL/GenBank/DDBJ whole genome shotgun (WGS) entry which is preliminary data.</text>
</comment>
<accession>A0AAW1HX72</accession>
<gene>
    <name evidence="1" type="ORF">QE152_g38342</name>
</gene>
<reference evidence="1 2" key="1">
    <citation type="journal article" date="2024" name="BMC Genomics">
        <title>De novo assembly and annotation of Popillia japonica's genome with initial clues to its potential as an invasive pest.</title>
        <authorList>
            <person name="Cucini C."/>
            <person name="Boschi S."/>
            <person name="Funari R."/>
            <person name="Cardaioli E."/>
            <person name="Iannotti N."/>
            <person name="Marturano G."/>
            <person name="Paoli F."/>
            <person name="Bruttini M."/>
            <person name="Carapelli A."/>
            <person name="Frati F."/>
            <person name="Nardi F."/>
        </authorList>
    </citation>
    <scope>NUCLEOTIDE SEQUENCE [LARGE SCALE GENOMIC DNA]</scope>
    <source>
        <strain evidence="1">DMR45628</strain>
    </source>
</reference>
<dbReference type="Proteomes" id="UP001458880">
    <property type="component" value="Unassembled WGS sequence"/>
</dbReference>
<proteinExistence type="predicted"/>
<dbReference type="EMBL" id="JASPKY010000816">
    <property type="protein sequence ID" value="KAK9681396.1"/>
    <property type="molecule type" value="Genomic_DNA"/>
</dbReference>
<evidence type="ECO:0000313" key="1">
    <source>
        <dbReference type="EMBL" id="KAK9681396.1"/>
    </source>
</evidence>